<dbReference type="EMBL" id="CP041186">
    <property type="protein sequence ID" value="QDG53567.1"/>
    <property type="molecule type" value="Genomic_DNA"/>
</dbReference>
<dbReference type="OrthoDB" id="9782091at2"/>
<organism evidence="1 2">
    <name type="scientific">Persicimonas caeni</name>
    <dbReference type="NCBI Taxonomy" id="2292766"/>
    <lineage>
        <taxon>Bacteria</taxon>
        <taxon>Deltaproteobacteria</taxon>
        <taxon>Bradymonadales</taxon>
        <taxon>Bradymonadaceae</taxon>
        <taxon>Persicimonas</taxon>
    </lineage>
</organism>
<name>A0A4Y6PZY8_PERCE</name>
<proteinExistence type="predicted"/>
<keyword evidence="2" id="KW-1185">Reference proteome</keyword>
<dbReference type="AlphaFoldDB" id="A0A4Y6PZY8"/>
<protein>
    <submittedName>
        <fullName evidence="1">Uncharacterized protein</fullName>
    </submittedName>
</protein>
<evidence type="ECO:0000313" key="1">
    <source>
        <dbReference type="EMBL" id="QDG53567.1"/>
    </source>
</evidence>
<accession>A0A4Y6PZY8</accession>
<evidence type="ECO:0000313" key="2">
    <source>
        <dbReference type="Proteomes" id="UP000315995"/>
    </source>
</evidence>
<sequence length="246" mass="28580">MLRELVGESEWQDVREFVSPKIFKIVPFSTATRQFRKVASNYFDKTGFHEAVAERSQWLGRRQLPIKLTSRRTVELGDGATSGQLVLQLYFHQLFYGKRTLLDLRHARFGGINGKVEWVPHAFWTEWEPEFRLAAQDIYMGFYLDDDARFEAGLDVMGLLCAEDVFVEHFGGGEQHAVSFRMERFIKTFRKTLQRCKAAGQRAHPNLIPFGMYIVTLYDHLEHLGGEFDVRGAFFDAVDVEEFRIQ</sequence>
<dbReference type="Proteomes" id="UP000315995">
    <property type="component" value="Chromosome"/>
</dbReference>
<accession>A0A5B8YC11</accession>
<gene>
    <name evidence="1" type="ORF">FIV42_23325</name>
</gene>
<dbReference type="RefSeq" id="WP_141200021.1">
    <property type="nucleotide sequence ID" value="NZ_CP041186.1"/>
</dbReference>
<reference evidence="1 2" key="1">
    <citation type="submission" date="2019-06" db="EMBL/GenBank/DDBJ databases">
        <title>Persicimonas caeni gen. nov., sp. nov., a predatory bacterium isolated from solar saltern.</title>
        <authorList>
            <person name="Wang S."/>
        </authorList>
    </citation>
    <scope>NUCLEOTIDE SEQUENCE [LARGE SCALE GENOMIC DNA]</scope>
    <source>
        <strain evidence="1 2">YN101</strain>
    </source>
</reference>